<evidence type="ECO:0000313" key="4">
    <source>
        <dbReference type="EMBL" id="KAJ7960059.1"/>
    </source>
</evidence>
<dbReference type="PANTHER" id="PTHR46368:SF5">
    <property type="entry name" value="NAD(P)-BINDING ROSSMANN-FOLD SUPERFAMILY PROTEIN"/>
    <property type="match status" value="1"/>
</dbReference>
<comment type="similarity">
    <text evidence="1">Belongs to the Gfo/Idh/MocA family.</text>
</comment>
<dbReference type="Pfam" id="PF22725">
    <property type="entry name" value="GFO_IDH_MocA_C3"/>
    <property type="match status" value="1"/>
</dbReference>
<dbReference type="InterPro" id="IPR000683">
    <property type="entry name" value="Gfo/Idh/MocA-like_OxRdtase_N"/>
</dbReference>
<proteinExistence type="inferred from homology"/>
<sequence>MSGKPKPNPIRFGIMGCAEIARKVARAITLAPNSTLYAIGSRSIDKAKKFAAMNKLSDAVKIYGSYNQVLNDPGVDAVYIPLPTSLHVQWAVLAAKKKKHLLLEKPTALDVAELDQILEACESNGVQFMDGSMWWHHPRTAKMKELLSDSQNFGKINYIYSTSTMSPTPQFLENNIRVKPDLDALGALGDLAWYCIGASLWAKNYQLPTTIVALPDITRNSDGVILSCTASFEWNQLNGTTVATIHCSYLSHSSMDLAIYGSKGSLHVNDLIIPYQENSASFDYAAGAKFTELHLGWNKKPEELCVGTELPQEALMVQELARLVEGIRNNGCRASSKWPEISRKTQLVVDAVKKSIDLGCKPVNL</sequence>
<dbReference type="Gene3D" id="3.40.50.720">
    <property type="entry name" value="NAD(P)-binding Rossmann-like Domain"/>
    <property type="match status" value="1"/>
</dbReference>
<dbReference type="SUPFAM" id="SSF51735">
    <property type="entry name" value="NAD(P)-binding Rossmann-fold domains"/>
    <property type="match status" value="1"/>
</dbReference>
<organism evidence="4 5">
    <name type="scientific">Quillaja saponaria</name>
    <name type="common">Soap bark tree</name>
    <dbReference type="NCBI Taxonomy" id="32244"/>
    <lineage>
        <taxon>Eukaryota</taxon>
        <taxon>Viridiplantae</taxon>
        <taxon>Streptophyta</taxon>
        <taxon>Embryophyta</taxon>
        <taxon>Tracheophyta</taxon>
        <taxon>Spermatophyta</taxon>
        <taxon>Magnoliopsida</taxon>
        <taxon>eudicotyledons</taxon>
        <taxon>Gunneridae</taxon>
        <taxon>Pentapetalae</taxon>
        <taxon>rosids</taxon>
        <taxon>fabids</taxon>
        <taxon>Fabales</taxon>
        <taxon>Quillajaceae</taxon>
        <taxon>Quillaja</taxon>
    </lineage>
</organism>
<gene>
    <name evidence="4" type="ORF">O6P43_020553</name>
</gene>
<comment type="caution">
    <text evidence="4">The sequence shown here is derived from an EMBL/GenBank/DDBJ whole genome shotgun (WGS) entry which is preliminary data.</text>
</comment>
<keyword evidence="5" id="KW-1185">Reference proteome</keyword>
<dbReference type="AlphaFoldDB" id="A0AAD7PMC4"/>
<dbReference type="KEGG" id="qsa:O6P43_020553"/>
<feature type="domain" description="GFO/IDH/MocA-like oxidoreductase" evidence="3">
    <location>
        <begin position="142"/>
        <end position="266"/>
    </location>
</feature>
<evidence type="ECO:0000259" key="3">
    <source>
        <dbReference type="Pfam" id="PF22725"/>
    </source>
</evidence>
<dbReference type="Proteomes" id="UP001163823">
    <property type="component" value="Chromosome 8"/>
</dbReference>
<dbReference type="Pfam" id="PF01408">
    <property type="entry name" value="GFO_IDH_MocA"/>
    <property type="match status" value="1"/>
</dbReference>
<accession>A0AAD7PMC4</accession>
<dbReference type="EMBL" id="JARAOO010000008">
    <property type="protein sequence ID" value="KAJ7960059.1"/>
    <property type="molecule type" value="Genomic_DNA"/>
</dbReference>
<reference evidence="4" key="1">
    <citation type="journal article" date="2023" name="Science">
        <title>Elucidation of the pathway for biosynthesis of saponin adjuvants from the soapbark tree.</title>
        <authorList>
            <person name="Reed J."/>
            <person name="Orme A."/>
            <person name="El-Demerdash A."/>
            <person name="Owen C."/>
            <person name="Martin L.B.B."/>
            <person name="Misra R.C."/>
            <person name="Kikuchi S."/>
            <person name="Rejzek M."/>
            <person name="Martin A.C."/>
            <person name="Harkess A."/>
            <person name="Leebens-Mack J."/>
            <person name="Louveau T."/>
            <person name="Stephenson M.J."/>
            <person name="Osbourn A."/>
        </authorList>
    </citation>
    <scope>NUCLEOTIDE SEQUENCE</scope>
    <source>
        <strain evidence="4">S10</strain>
    </source>
</reference>
<dbReference type="InterPro" id="IPR055170">
    <property type="entry name" value="GFO_IDH_MocA-like_dom"/>
</dbReference>
<dbReference type="InterPro" id="IPR036291">
    <property type="entry name" value="NAD(P)-bd_dom_sf"/>
</dbReference>
<evidence type="ECO:0000259" key="2">
    <source>
        <dbReference type="Pfam" id="PF01408"/>
    </source>
</evidence>
<name>A0AAD7PMC4_QUISA</name>
<evidence type="ECO:0000256" key="1">
    <source>
        <dbReference type="ARBA" id="ARBA00010928"/>
    </source>
</evidence>
<evidence type="ECO:0000313" key="5">
    <source>
        <dbReference type="Proteomes" id="UP001163823"/>
    </source>
</evidence>
<dbReference type="GO" id="GO:0000166">
    <property type="term" value="F:nucleotide binding"/>
    <property type="evidence" value="ECO:0007669"/>
    <property type="project" value="InterPro"/>
</dbReference>
<feature type="domain" description="Gfo/Idh/MocA-like oxidoreductase N-terminal" evidence="2">
    <location>
        <begin position="10"/>
        <end position="129"/>
    </location>
</feature>
<dbReference type="SUPFAM" id="SSF55347">
    <property type="entry name" value="Glyceraldehyde-3-phosphate dehydrogenase-like, C-terminal domain"/>
    <property type="match status" value="1"/>
</dbReference>
<dbReference type="Gene3D" id="3.30.360.10">
    <property type="entry name" value="Dihydrodipicolinate Reductase, domain 2"/>
    <property type="match status" value="1"/>
</dbReference>
<protein>
    <submittedName>
        <fullName evidence="4">Oxidoreductase family, NAD-binding rossmann fold protein</fullName>
    </submittedName>
</protein>
<dbReference type="PANTHER" id="PTHR46368">
    <property type="match status" value="1"/>
</dbReference>